<proteinExistence type="predicted"/>
<organism evidence="1 2">
    <name type="scientific">Alterirhizorhabdus solaris</name>
    <dbReference type="NCBI Taxonomy" id="2529389"/>
    <lineage>
        <taxon>Bacteria</taxon>
        <taxon>Pseudomonadati</taxon>
        <taxon>Pseudomonadota</taxon>
        <taxon>Alphaproteobacteria</taxon>
        <taxon>Sphingomonadales</taxon>
        <taxon>Rhizorhabdaceae</taxon>
        <taxon>Alterirhizorhabdus</taxon>
    </lineage>
</organism>
<name>A0A558R5P5_9SPHN</name>
<keyword evidence="2" id="KW-1185">Reference proteome</keyword>
<reference evidence="1 2" key="1">
    <citation type="submission" date="2019-07" db="EMBL/GenBank/DDBJ databases">
        <title>Sphingomonas solaris sp. nov., isolated from a solar panel from Boston, Massachusetts.</title>
        <authorList>
            <person name="Tanner K."/>
            <person name="Pascual J."/>
            <person name="Mancuso C."/>
            <person name="Pereto J."/>
            <person name="Khalil A."/>
            <person name="Vilanova C."/>
        </authorList>
    </citation>
    <scope>NUCLEOTIDE SEQUENCE [LARGE SCALE GENOMIC DNA]</scope>
    <source>
        <strain evidence="1 2">R4DWN</strain>
    </source>
</reference>
<evidence type="ECO:0000313" key="1">
    <source>
        <dbReference type="EMBL" id="TVV74704.1"/>
    </source>
</evidence>
<dbReference type="Proteomes" id="UP000318681">
    <property type="component" value="Unassembled WGS sequence"/>
</dbReference>
<protein>
    <recommendedName>
        <fullName evidence="3">Copper chaperone PCu(A)C</fullName>
    </recommendedName>
</protein>
<dbReference type="AlphaFoldDB" id="A0A558R5P5"/>
<evidence type="ECO:0008006" key="3">
    <source>
        <dbReference type="Google" id="ProtNLM"/>
    </source>
</evidence>
<accession>A0A558R5P5</accession>
<evidence type="ECO:0000313" key="2">
    <source>
        <dbReference type="Proteomes" id="UP000318681"/>
    </source>
</evidence>
<comment type="caution">
    <text evidence="1">The sequence shown here is derived from an EMBL/GenBank/DDBJ whole genome shotgun (WGS) entry which is preliminary data.</text>
</comment>
<dbReference type="RefSeq" id="WP_145150312.1">
    <property type="nucleotide sequence ID" value="NZ_VNIM01000029.1"/>
</dbReference>
<dbReference type="EMBL" id="VNIM01000029">
    <property type="protein sequence ID" value="TVV74704.1"/>
    <property type="molecule type" value="Genomic_DNA"/>
</dbReference>
<dbReference type="OrthoDB" id="10001204at2"/>
<sequence length="181" mass="18919">MSGWGATALLLAGLLATGCSQGDGGTLEPAAGQSAEQGDAAGSAVVRDGAVSATLTAHWAAERSQTANIVYRNEGAAPVSIVLPHLAMHHEQLGDAPLWSAGDMTEVDRDDARTDNDEATILYEMETSPATTQLTLKPGERRELQVGFTNYPGDVRIAHGDRVTLTVPLGAHDRTVSMVAE</sequence>
<gene>
    <name evidence="1" type="ORF">FOY91_09060</name>
</gene>